<sequence>MPEPKHNEVVSEEALRRGTSDQDSQDSKSHNSQKQKQVASNDDGGNGADGVGSSSSGSSSQPSSTSLYRGELPDSASSLQPDEPVNMMDQGSSASNEETPATETSEDVFVSNQQLTIPLFDSTTHSDRTRDQLVGEGRERATVPSRFSPVNSLGPSIRRGPANDQYATTITAEASRNIGKLEPMAELPPINDNFYPNDGPGIQGVNINNGMLMLSSWNGDMVDGSNQSICVILSPGLNLSPGGGIDSSGDVYVSNADNVLMHLG</sequence>
<feature type="compositionally biased region" description="Basic and acidic residues" evidence="1">
    <location>
        <begin position="1"/>
        <end position="29"/>
    </location>
</feature>
<keyword evidence="3" id="KW-1185">Reference proteome</keyword>
<name>A0ABP1A969_9BRYO</name>
<reference evidence="2" key="1">
    <citation type="submission" date="2024-03" db="EMBL/GenBank/DDBJ databases">
        <authorList>
            <consortium name="ELIXIR-Norway"/>
            <consortium name="Elixir Norway"/>
        </authorList>
    </citation>
    <scope>NUCLEOTIDE SEQUENCE</scope>
</reference>
<feature type="compositionally biased region" description="Polar residues" evidence="1">
    <location>
        <begin position="89"/>
        <end position="103"/>
    </location>
</feature>
<feature type="region of interest" description="Disordered" evidence="1">
    <location>
        <begin position="1"/>
        <end position="110"/>
    </location>
</feature>
<dbReference type="EMBL" id="OZ023711">
    <property type="protein sequence ID" value="CAK9859055.1"/>
    <property type="molecule type" value="Genomic_DNA"/>
</dbReference>
<protein>
    <submittedName>
        <fullName evidence="2">Uncharacterized protein</fullName>
    </submittedName>
</protein>
<dbReference type="Proteomes" id="UP001497522">
    <property type="component" value="Chromosome 10"/>
</dbReference>
<feature type="compositionally biased region" description="Low complexity" evidence="1">
    <location>
        <begin position="51"/>
        <end position="60"/>
    </location>
</feature>
<evidence type="ECO:0000313" key="3">
    <source>
        <dbReference type="Proteomes" id="UP001497522"/>
    </source>
</evidence>
<evidence type="ECO:0000256" key="1">
    <source>
        <dbReference type="SAM" id="MobiDB-lite"/>
    </source>
</evidence>
<organism evidence="2 3">
    <name type="scientific">Sphagnum jensenii</name>
    <dbReference type="NCBI Taxonomy" id="128206"/>
    <lineage>
        <taxon>Eukaryota</taxon>
        <taxon>Viridiplantae</taxon>
        <taxon>Streptophyta</taxon>
        <taxon>Embryophyta</taxon>
        <taxon>Bryophyta</taxon>
        <taxon>Sphagnophytina</taxon>
        <taxon>Sphagnopsida</taxon>
        <taxon>Sphagnales</taxon>
        <taxon>Sphagnaceae</taxon>
        <taxon>Sphagnum</taxon>
    </lineage>
</organism>
<evidence type="ECO:0000313" key="2">
    <source>
        <dbReference type="EMBL" id="CAK9859055.1"/>
    </source>
</evidence>
<accession>A0ABP1A969</accession>
<feature type="region of interest" description="Disordered" evidence="1">
    <location>
        <begin position="135"/>
        <end position="162"/>
    </location>
</feature>
<gene>
    <name evidence="2" type="ORF">CSSPJE1EN2_LOCUS2050</name>
</gene>
<proteinExistence type="predicted"/>